<proteinExistence type="predicted"/>
<dbReference type="EMBL" id="BARS01001871">
    <property type="protein sequence ID" value="GAF77514.1"/>
    <property type="molecule type" value="Genomic_DNA"/>
</dbReference>
<accession>X0S941</accession>
<dbReference type="AlphaFoldDB" id="X0S941"/>
<organism evidence="1">
    <name type="scientific">marine sediment metagenome</name>
    <dbReference type="NCBI Taxonomy" id="412755"/>
    <lineage>
        <taxon>unclassified sequences</taxon>
        <taxon>metagenomes</taxon>
        <taxon>ecological metagenomes</taxon>
    </lineage>
</organism>
<evidence type="ECO:0000313" key="1">
    <source>
        <dbReference type="EMBL" id="GAF77514.1"/>
    </source>
</evidence>
<sequence length="297" mass="32926">MTTLNKYRIWCSTESIYVESWAEAEPSVCPNNSEHTIDADKTVIVQTVEEADVNITNVATDDGKMLVNSTSRPLYHQTVFTSYGDSQDNSGEVWGGQRFEIVHTVGDEMEQSVYIDLNTIENSTFIHEGYMTCDGPCKGDMATLYAVPKVTAYTTGIDTNYSLYGGYLVIPAAGNGVVDIDDEDRVLIEMPISVDTGERGPGMWDADYDPVTHTFSNIAPNMSSEGRYNMFVVEVIMREFAHRNILTGADTQILQASDSSRLGHGIRLKFIGETNGADHDWSVSCKLTMHRLNTVRS</sequence>
<gene>
    <name evidence="1" type="ORF">S01H1_03430</name>
</gene>
<protein>
    <submittedName>
        <fullName evidence="1">Uncharacterized protein</fullName>
    </submittedName>
</protein>
<comment type="caution">
    <text evidence="1">The sequence shown here is derived from an EMBL/GenBank/DDBJ whole genome shotgun (WGS) entry which is preliminary data.</text>
</comment>
<name>X0S941_9ZZZZ</name>
<reference evidence="1" key="1">
    <citation type="journal article" date="2014" name="Front. Microbiol.">
        <title>High frequency of phylogenetically diverse reductive dehalogenase-homologous genes in deep subseafloor sedimentary metagenomes.</title>
        <authorList>
            <person name="Kawai M."/>
            <person name="Futagami T."/>
            <person name="Toyoda A."/>
            <person name="Takaki Y."/>
            <person name="Nishi S."/>
            <person name="Hori S."/>
            <person name="Arai W."/>
            <person name="Tsubouchi T."/>
            <person name="Morono Y."/>
            <person name="Uchiyama I."/>
            <person name="Ito T."/>
            <person name="Fujiyama A."/>
            <person name="Inagaki F."/>
            <person name="Takami H."/>
        </authorList>
    </citation>
    <scope>NUCLEOTIDE SEQUENCE</scope>
    <source>
        <strain evidence="1">Expedition CK06-06</strain>
    </source>
</reference>